<comment type="caution">
    <text evidence="2">The sequence shown here is derived from an EMBL/GenBank/DDBJ whole genome shotgun (WGS) entry which is preliminary data.</text>
</comment>
<sequence>MKILALESSAVACSVCLWEDGRLLAQSFQNSGLTHSRTLMSLCGDLLKNGGYTLDEVDVVAVAAGPGSFTGLRIGVAAAKGLAWAGDKPCAGVSTLEAMARPLAHLEGADLCAVMDARRQQVYNALFEVRGGALLRRCPDRAVSVEQLAAELEVRKKPQILVGDGTKLCYNELTKRGLPMEPAPPHLVFQSAWGVALAAAELAGRGELVTAAGLEPVYHRLSQAERERLARQGKAEKCKGDN</sequence>
<dbReference type="SUPFAM" id="SSF53067">
    <property type="entry name" value="Actin-like ATPase domain"/>
    <property type="match status" value="2"/>
</dbReference>
<protein>
    <submittedName>
        <fullName evidence="2">tRNA (Adenosine(37)-N6)-threonylcarbamoyltransferase complex dimerization subunit type 1 TsaB</fullName>
        <ecNumber evidence="2">2.3.1.234</ecNumber>
    </submittedName>
</protein>
<keyword evidence="2" id="KW-0808">Transferase</keyword>
<dbReference type="GO" id="GO:0061711">
    <property type="term" value="F:tRNA N(6)-L-threonylcarbamoyladenine synthase activity"/>
    <property type="evidence" value="ECO:0007669"/>
    <property type="project" value="UniProtKB-EC"/>
</dbReference>
<dbReference type="GO" id="GO:0005829">
    <property type="term" value="C:cytosol"/>
    <property type="evidence" value="ECO:0007669"/>
    <property type="project" value="TreeGrafter"/>
</dbReference>
<dbReference type="InterPro" id="IPR022496">
    <property type="entry name" value="T6A_TsaB"/>
</dbReference>
<evidence type="ECO:0000259" key="1">
    <source>
        <dbReference type="Pfam" id="PF00814"/>
    </source>
</evidence>
<dbReference type="AlphaFoldDB" id="A0AAW5JR58"/>
<dbReference type="Pfam" id="PF00814">
    <property type="entry name" value="TsaD"/>
    <property type="match status" value="1"/>
</dbReference>
<dbReference type="RefSeq" id="WP_256303501.1">
    <property type="nucleotide sequence ID" value="NZ_JANFYS010000008.1"/>
</dbReference>
<reference evidence="2" key="1">
    <citation type="submission" date="2022-06" db="EMBL/GenBank/DDBJ databases">
        <title>Isolation of gut microbiota from human fecal samples.</title>
        <authorList>
            <person name="Pamer E.G."/>
            <person name="Barat B."/>
            <person name="Waligurski E."/>
            <person name="Medina S."/>
            <person name="Paddock L."/>
            <person name="Mostad J."/>
        </authorList>
    </citation>
    <scope>NUCLEOTIDE SEQUENCE</scope>
    <source>
        <strain evidence="2">DFI.9.91</strain>
    </source>
</reference>
<dbReference type="PANTHER" id="PTHR11735">
    <property type="entry name" value="TRNA N6-ADENOSINE THREONYLCARBAMOYLTRANSFERASE"/>
    <property type="match status" value="1"/>
</dbReference>
<proteinExistence type="predicted"/>
<dbReference type="PANTHER" id="PTHR11735:SF11">
    <property type="entry name" value="TRNA THREONYLCARBAMOYLADENOSINE BIOSYNTHESIS PROTEIN TSAB"/>
    <property type="match status" value="1"/>
</dbReference>
<dbReference type="Proteomes" id="UP001204562">
    <property type="component" value="Unassembled WGS sequence"/>
</dbReference>
<dbReference type="Gene3D" id="3.30.420.40">
    <property type="match status" value="2"/>
</dbReference>
<evidence type="ECO:0000313" key="3">
    <source>
        <dbReference type="Proteomes" id="UP001204562"/>
    </source>
</evidence>
<evidence type="ECO:0000313" key="2">
    <source>
        <dbReference type="EMBL" id="MCQ4769894.1"/>
    </source>
</evidence>
<dbReference type="InterPro" id="IPR000905">
    <property type="entry name" value="Gcp-like_dom"/>
</dbReference>
<gene>
    <name evidence="2" type="primary">tsaB</name>
    <name evidence="2" type="ORF">NE579_05380</name>
</gene>
<name>A0AAW5JR58_9FIRM</name>
<dbReference type="CDD" id="cd24032">
    <property type="entry name" value="ASKHA_NBD_TsaB"/>
    <property type="match status" value="1"/>
</dbReference>
<dbReference type="EMBL" id="JANFYS010000008">
    <property type="protein sequence ID" value="MCQ4769894.1"/>
    <property type="molecule type" value="Genomic_DNA"/>
</dbReference>
<dbReference type="EC" id="2.3.1.234" evidence="2"/>
<organism evidence="2 3">
    <name type="scientific">Intestinimonas massiliensis</name>
    <name type="common">ex Afouda et al. 2020</name>
    <dbReference type="NCBI Taxonomy" id="1673721"/>
    <lineage>
        <taxon>Bacteria</taxon>
        <taxon>Bacillati</taxon>
        <taxon>Bacillota</taxon>
        <taxon>Clostridia</taxon>
        <taxon>Eubacteriales</taxon>
        <taxon>Intestinimonas</taxon>
    </lineage>
</organism>
<dbReference type="InterPro" id="IPR043129">
    <property type="entry name" value="ATPase_NBD"/>
</dbReference>
<accession>A0AAW5JR58</accession>
<keyword evidence="2" id="KW-0012">Acyltransferase</keyword>
<feature type="domain" description="Gcp-like" evidence="1">
    <location>
        <begin position="34"/>
        <end position="149"/>
    </location>
</feature>
<dbReference type="NCBIfam" id="TIGR03725">
    <property type="entry name" value="T6A_YeaZ"/>
    <property type="match status" value="1"/>
</dbReference>
<dbReference type="GO" id="GO:0002949">
    <property type="term" value="P:tRNA threonylcarbamoyladenosine modification"/>
    <property type="evidence" value="ECO:0007669"/>
    <property type="project" value="InterPro"/>
</dbReference>